<dbReference type="GO" id="GO:0031218">
    <property type="term" value="F:arabinogalactan endo-1,4-beta-galactosidase activity"/>
    <property type="evidence" value="ECO:0007669"/>
    <property type="project" value="UniProtKB-EC"/>
</dbReference>
<dbReference type="Gene3D" id="3.20.20.80">
    <property type="entry name" value="Glycosidases"/>
    <property type="match status" value="1"/>
</dbReference>
<dbReference type="PANTHER" id="PTHR34983">
    <property type="entry name" value="ARABINOGALACTAN ENDO-BETA-1,4-GALACTANASE A"/>
    <property type="match status" value="1"/>
</dbReference>
<keyword evidence="5 7" id="KW-0378">Hydrolase</keyword>
<dbReference type="GO" id="GO:0015926">
    <property type="term" value="F:glucosidase activity"/>
    <property type="evidence" value="ECO:0007669"/>
    <property type="project" value="InterPro"/>
</dbReference>
<evidence type="ECO:0000313" key="9">
    <source>
        <dbReference type="EMBL" id="TDD94702.1"/>
    </source>
</evidence>
<evidence type="ECO:0000256" key="6">
    <source>
        <dbReference type="ARBA" id="ARBA00023295"/>
    </source>
</evidence>
<dbReference type="AlphaFoldDB" id="A0A4R5CC66"/>
<dbReference type="RefSeq" id="WP_132008327.1">
    <property type="nucleotide sequence ID" value="NZ_SMFK01000014.1"/>
</dbReference>
<dbReference type="SUPFAM" id="SSF51445">
    <property type="entry name" value="(Trans)glycosidases"/>
    <property type="match status" value="1"/>
</dbReference>
<evidence type="ECO:0000256" key="3">
    <source>
        <dbReference type="ARBA" id="ARBA00012556"/>
    </source>
</evidence>
<feature type="chain" id="PRO_5021036648" description="Arabinogalactan endo-beta-1,4-galactanase" evidence="7">
    <location>
        <begin position="27"/>
        <end position="560"/>
    </location>
</feature>
<accession>A0A4R5CC66</accession>
<evidence type="ECO:0000313" key="10">
    <source>
        <dbReference type="Proteomes" id="UP000295479"/>
    </source>
</evidence>
<dbReference type="Pfam" id="PF18962">
    <property type="entry name" value="Por_Secre_tail"/>
    <property type="match status" value="1"/>
</dbReference>
<sequence length="560" mass="61308">MKKIHAQFRIILMSLLMLMTCYYSNAQNPLFSKGGDVSWLPQMEATGYKFYDLDGSEKDCLQLLKDKGLNTIRLRVWVNPSNDRASGHCSPAETVVMAVRAKNLGMRIMIDFHYSDSWADPGKQAKPAAWASHTFAGLLNDVYNHTFDVLNALKNVGVTPEWVQIGNEIPNGMLFPEGSTSNWSQLAQLLNKGYDATKAVDPSIKVIVHIDKGNDNGRSRKFYDNATTNNVKYDVIGLSYYPYWLNSDYTATIGALQTNLNDMASRYGKEVMIVEVGGDYTLVQNTYDMLVAVIAAVKNVPNGKGIGVNYWEPEGEKSWSGYQLSAWQSNGKPSEALNAFSDTLGPPVIVANEQVKINGFAANPVEQGKNVVANLTYTSNNASDYFYVGLFKRNSSGGWLKTIAESTANQFLVASTGTDVTSQIALGIPLATIPTANLTNGEYYDLYVELWTANWGGKLGSSLSSKLTIAASGSLGIDDNNFENELLMYPNPVTDILNFKNTSETAIQSVKITNILGKTVYSDTDATDKSAIDVSNLSSGMYILSVNSGGKTQQLKFSKK</sequence>
<dbReference type="InterPro" id="IPR017853">
    <property type="entry name" value="GH"/>
</dbReference>
<name>A0A4R5CC66_9FLAO</name>
<comment type="similarity">
    <text evidence="2 7">Belongs to the glycosyl hydrolase 53 family.</text>
</comment>
<keyword evidence="10" id="KW-1185">Reference proteome</keyword>
<dbReference type="Proteomes" id="UP000295479">
    <property type="component" value="Unassembled WGS sequence"/>
</dbReference>
<keyword evidence="4 7" id="KW-0732">Signal</keyword>
<dbReference type="OrthoDB" id="1110367at2"/>
<comment type="catalytic activity">
    <reaction evidence="1 7">
        <text>The enzyme specifically hydrolyzes (1-&gt;4)-beta-D-galactosidic linkages in type I arabinogalactans.</text>
        <dbReference type="EC" id="3.2.1.89"/>
    </reaction>
</comment>
<evidence type="ECO:0000256" key="1">
    <source>
        <dbReference type="ARBA" id="ARBA00001695"/>
    </source>
</evidence>
<feature type="domain" description="Secretion system C-terminal sorting" evidence="8">
    <location>
        <begin position="488"/>
        <end position="554"/>
    </location>
</feature>
<feature type="signal peptide" evidence="7">
    <location>
        <begin position="1"/>
        <end position="26"/>
    </location>
</feature>
<gene>
    <name evidence="9" type="ORF">E0F76_15815</name>
</gene>
<dbReference type="InterPro" id="IPR011683">
    <property type="entry name" value="Glyco_hydro_53"/>
</dbReference>
<evidence type="ECO:0000256" key="7">
    <source>
        <dbReference type="RuleBase" id="RU361192"/>
    </source>
</evidence>
<reference evidence="9 10" key="1">
    <citation type="submission" date="2019-03" db="EMBL/GenBank/DDBJ databases">
        <title>Flavobacterium AR-3-4 sp. nov. isolated from arctic soil.</title>
        <authorList>
            <person name="Chaudhary D.K."/>
        </authorList>
    </citation>
    <scope>NUCLEOTIDE SEQUENCE [LARGE SCALE GENOMIC DNA]</scope>
    <source>
        <strain evidence="9 10">AR-3-4</strain>
    </source>
</reference>
<evidence type="ECO:0000256" key="5">
    <source>
        <dbReference type="ARBA" id="ARBA00022801"/>
    </source>
</evidence>
<dbReference type="EMBL" id="SMFK01000014">
    <property type="protein sequence ID" value="TDD94702.1"/>
    <property type="molecule type" value="Genomic_DNA"/>
</dbReference>
<dbReference type="NCBIfam" id="TIGR04183">
    <property type="entry name" value="Por_Secre_tail"/>
    <property type="match status" value="1"/>
</dbReference>
<dbReference type="PANTHER" id="PTHR34983:SF1">
    <property type="entry name" value="ARABINOGALACTAN ENDO-BETA-1,4-GALACTANASE A"/>
    <property type="match status" value="1"/>
</dbReference>
<protein>
    <recommendedName>
        <fullName evidence="3 7">Arabinogalactan endo-beta-1,4-galactanase</fullName>
        <ecNumber evidence="3 7">3.2.1.89</ecNumber>
    </recommendedName>
</protein>
<organism evidence="9 10">
    <name type="scientific">Flavobacterium cellulosilyticum</name>
    <dbReference type="NCBI Taxonomy" id="2541731"/>
    <lineage>
        <taxon>Bacteria</taxon>
        <taxon>Pseudomonadati</taxon>
        <taxon>Bacteroidota</taxon>
        <taxon>Flavobacteriia</taxon>
        <taxon>Flavobacteriales</taxon>
        <taxon>Flavobacteriaceae</taxon>
        <taxon>Flavobacterium</taxon>
    </lineage>
</organism>
<evidence type="ECO:0000256" key="2">
    <source>
        <dbReference type="ARBA" id="ARBA00010687"/>
    </source>
</evidence>
<proteinExistence type="inferred from homology"/>
<dbReference type="EC" id="3.2.1.89" evidence="3 7"/>
<keyword evidence="6 7" id="KW-0326">Glycosidase</keyword>
<evidence type="ECO:0000256" key="4">
    <source>
        <dbReference type="ARBA" id="ARBA00022729"/>
    </source>
</evidence>
<dbReference type="GO" id="GO:0045490">
    <property type="term" value="P:pectin catabolic process"/>
    <property type="evidence" value="ECO:0007669"/>
    <property type="project" value="TreeGrafter"/>
</dbReference>
<dbReference type="InterPro" id="IPR026444">
    <property type="entry name" value="Secre_tail"/>
</dbReference>
<comment type="caution">
    <text evidence="9">The sequence shown here is derived from an EMBL/GenBank/DDBJ whole genome shotgun (WGS) entry which is preliminary data.</text>
</comment>
<evidence type="ECO:0000259" key="8">
    <source>
        <dbReference type="Pfam" id="PF18962"/>
    </source>
</evidence>
<dbReference type="Pfam" id="PF07745">
    <property type="entry name" value="Glyco_hydro_53"/>
    <property type="match status" value="1"/>
</dbReference>